<gene>
    <name evidence="8" type="ORF">AKO1_015615</name>
</gene>
<dbReference type="AlphaFoldDB" id="A0AAW2ZGI5"/>
<feature type="domain" description="Response regulatory" evidence="7">
    <location>
        <begin position="390"/>
        <end position="505"/>
    </location>
</feature>
<feature type="non-terminal residue" evidence="8">
    <location>
        <position position="506"/>
    </location>
</feature>
<evidence type="ECO:0000313" key="9">
    <source>
        <dbReference type="Proteomes" id="UP001431209"/>
    </source>
</evidence>
<dbReference type="Gene3D" id="3.40.50.2300">
    <property type="match status" value="1"/>
</dbReference>
<dbReference type="InterPro" id="IPR036097">
    <property type="entry name" value="HisK_dim/P_sf"/>
</dbReference>
<evidence type="ECO:0000256" key="5">
    <source>
        <dbReference type="PROSITE-ProRule" id="PRU00169"/>
    </source>
</evidence>
<dbReference type="GO" id="GO:0000155">
    <property type="term" value="F:phosphorelay sensor kinase activity"/>
    <property type="evidence" value="ECO:0007669"/>
    <property type="project" value="InterPro"/>
</dbReference>
<dbReference type="CDD" id="cd17546">
    <property type="entry name" value="REC_hyHK_CKI1_RcsC-like"/>
    <property type="match status" value="1"/>
</dbReference>
<dbReference type="Proteomes" id="UP001431209">
    <property type="component" value="Unassembled WGS sequence"/>
</dbReference>
<dbReference type="InterPro" id="IPR005467">
    <property type="entry name" value="His_kinase_dom"/>
</dbReference>
<dbReference type="InterPro" id="IPR003661">
    <property type="entry name" value="HisK_dim/P_dom"/>
</dbReference>
<dbReference type="InterPro" id="IPR003594">
    <property type="entry name" value="HATPase_dom"/>
</dbReference>
<dbReference type="InterPro" id="IPR001789">
    <property type="entry name" value="Sig_transdc_resp-reg_receiver"/>
</dbReference>
<evidence type="ECO:0000256" key="2">
    <source>
        <dbReference type="ARBA" id="ARBA00012438"/>
    </source>
</evidence>
<dbReference type="Pfam" id="PF02518">
    <property type="entry name" value="HATPase_c"/>
    <property type="match status" value="1"/>
</dbReference>
<keyword evidence="3" id="KW-0808">Transferase</keyword>
<evidence type="ECO:0000256" key="1">
    <source>
        <dbReference type="ARBA" id="ARBA00000085"/>
    </source>
</evidence>
<dbReference type="Pfam" id="PF00512">
    <property type="entry name" value="HisKA"/>
    <property type="match status" value="1"/>
</dbReference>
<feature type="modified residue" description="4-aspartylphosphate" evidence="5">
    <location>
        <position position="439"/>
    </location>
</feature>
<evidence type="ECO:0000313" key="8">
    <source>
        <dbReference type="EMBL" id="KAL0488464.1"/>
    </source>
</evidence>
<dbReference type="EC" id="2.7.13.3" evidence="2"/>
<comment type="caution">
    <text evidence="8">The sequence shown here is derived from an EMBL/GenBank/DDBJ whole genome shotgun (WGS) entry which is preliminary data.</text>
</comment>
<dbReference type="InterPro" id="IPR036890">
    <property type="entry name" value="HATPase_C_sf"/>
</dbReference>
<reference evidence="8 9" key="1">
    <citation type="submission" date="2024-03" db="EMBL/GenBank/DDBJ databases">
        <title>The Acrasis kona genome and developmental transcriptomes reveal deep origins of eukaryotic multicellular pathways.</title>
        <authorList>
            <person name="Sheikh S."/>
            <person name="Fu C.-J."/>
            <person name="Brown M.W."/>
            <person name="Baldauf S.L."/>
        </authorList>
    </citation>
    <scope>NUCLEOTIDE SEQUENCE [LARGE SCALE GENOMIC DNA]</scope>
    <source>
        <strain evidence="8 9">ATCC MYA-3509</strain>
    </source>
</reference>
<organism evidence="8 9">
    <name type="scientific">Acrasis kona</name>
    <dbReference type="NCBI Taxonomy" id="1008807"/>
    <lineage>
        <taxon>Eukaryota</taxon>
        <taxon>Discoba</taxon>
        <taxon>Heterolobosea</taxon>
        <taxon>Tetramitia</taxon>
        <taxon>Eutetramitia</taxon>
        <taxon>Acrasidae</taxon>
        <taxon>Acrasis</taxon>
    </lineage>
</organism>
<proteinExistence type="predicted"/>
<accession>A0AAW2ZGI5</accession>
<evidence type="ECO:0000259" key="7">
    <source>
        <dbReference type="PROSITE" id="PS50110"/>
    </source>
</evidence>
<dbReference type="CDD" id="cd00082">
    <property type="entry name" value="HisKA"/>
    <property type="match status" value="1"/>
</dbReference>
<dbReference type="PROSITE" id="PS50109">
    <property type="entry name" value="HIS_KIN"/>
    <property type="match status" value="1"/>
</dbReference>
<dbReference type="PANTHER" id="PTHR43047:SF66">
    <property type="entry name" value="HISKA"/>
    <property type="match status" value="1"/>
</dbReference>
<evidence type="ECO:0000256" key="3">
    <source>
        <dbReference type="ARBA" id="ARBA00022679"/>
    </source>
</evidence>
<name>A0AAW2ZGI5_9EUKA</name>
<evidence type="ECO:0000256" key="4">
    <source>
        <dbReference type="ARBA" id="ARBA00022777"/>
    </source>
</evidence>
<dbReference type="EMBL" id="JAOPGA020001439">
    <property type="protein sequence ID" value="KAL0488464.1"/>
    <property type="molecule type" value="Genomic_DNA"/>
</dbReference>
<dbReference type="SMART" id="SM00388">
    <property type="entry name" value="HisKA"/>
    <property type="match status" value="1"/>
</dbReference>
<dbReference type="GO" id="GO:0005886">
    <property type="term" value="C:plasma membrane"/>
    <property type="evidence" value="ECO:0007669"/>
    <property type="project" value="TreeGrafter"/>
</dbReference>
<dbReference type="Gene3D" id="3.30.450.40">
    <property type="match status" value="1"/>
</dbReference>
<dbReference type="SUPFAM" id="SSF52172">
    <property type="entry name" value="CheY-like"/>
    <property type="match status" value="1"/>
</dbReference>
<dbReference type="Gene3D" id="3.30.565.10">
    <property type="entry name" value="Histidine kinase-like ATPase, C-terminal domain"/>
    <property type="match status" value="1"/>
</dbReference>
<dbReference type="Pfam" id="PF00072">
    <property type="entry name" value="Response_reg"/>
    <property type="match status" value="1"/>
</dbReference>
<dbReference type="SUPFAM" id="SSF47384">
    <property type="entry name" value="Homodimeric domain of signal transducing histidine kinase"/>
    <property type="match status" value="1"/>
</dbReference>
<keyword evidence="9" id="KW-1185">Reference proteome</keyword>
<dbReference type="PANTHER" id="PTHR43047">
    <property type="entry name" value="TWO-COMPONENT HISTIDINE PROTEIN KINASE"/>
    <property type="match status" value="1"/>
</dbReference>
<comment type="catalytic activity">
    <reaction evidence="1">
        <text>ATP + protein L-histidine = ADP + protein N-phospho-L-histidine.</text>
        <dbReference type="EC" id="2.7.13.3"/>
    </reaction>
</comment>
<dbReference type="PROSITE" id="PS50110">
    <property type="entry name" value="RESPONSE_REGULATORY"/>
    <property type="match status" value="1"/>
</dbReference>
<dbReference type="SUPFAM" id="SSF55781">
    <property type="entry name" value="GAF domain-like"/>
    <property type="match status" value="1"/>
</dbReference>
<dbReference type="Gene3D" id="1.10.287.130">
    <property type="match status" value="1"/>
</dbReference>
<dbReference type="InterPro" id="IPR011006">
    <property type="entry name" value="CheY-like_superfamily"/>
</dbReference>
<feature type="domain" description="Histidine kinase" evidence="6">
    <location>
        <begin position="143"/>
        <end position="363"/>
    </location>
</feature>
<keyword evidence="5" id="KW-0597">Phosphoprotein</keyword>
<dbReference type="GO" id="GO:0009927">
    <property type="term" value="F:histidine phosphotransfer kinase activity"/>
    <property type="evidence" value="ECO:0007669"/>
    <property type="project" value="TreeGrafter"/>
</dbReference>
<sequence>MTVAAECNMDNQQTLRMIPLQEYAVGELPHGLIHYVARTRETFIKGDDDHHHYPLQLDNLKSILCFPVMRNHACRAVLYLENNMVQDAFNSQSAQIMSLLTTQMSVILENSRLEALIESEKKYCGTANELGHAKKRLEEFIDILCHELRNPLNVICVNNEFLQDLKMDPISVDHSMKECEEAISNIGSATQELKDIIDNVLLASMLENNSIKLTMEPFDPFVVTRQVCELFEEKIKEKNITLVVDLVGDLLLHDKNIVTGNAHYVRIMLINLVSNVLRCNTVGGSLLSIKCEVTSICDGTAVCKFLVNDTSCDGDDADSFANDSFHLGLKLSKELCKLMGGTITVDSKMGNGSTYCVTLFLSVVNNVIESSDSSDSSDRSEELSAPLIVNVLVVDDDPINQKILCRLLNKNGFYCVSASNGMEAIRFISEFKFDVVLMDIEMPILNGIEATKMVRGMEHQINKNVPIIGVSGRERDEAFLECGMSGYICKPYKSIEVVSAIESVLK</sequence>
<evidence type="ECO:0000259" key="6">
    <source>
        <dbReference type="PROSITE" id="PS50109"/>
    </source>
</evidence>
<protein>
    <recommendedName>
        <fullName evidence="2">histidine kinase</fullName>
        <ecNumber evidence="2">2.7.13.3</ecNumber>
    </recommendedName>
</protein>
<dbReference type="InterPro" id="IPR029016">
    <property type="entry name" value="GAF-like_dom_sf"/>
</dbReference>
<keyword evidence="4" id="KW-0418">Kinase</keyword>
<dbReference type="SUPFAM" id="SSF55874">
    <property type="entry name" value="ATPase domain of HSP90 chaperone/DNA topoisomerase II/histidine kinase"/>
    <property type="match status" value="1"/>
</dbReference>
<dbReference type="SMART" id="SM00448">
    <property type="entry name" value="REC"/>
    <property type="match status" value="1"/>
</dbReference>